<organism evidence="2 3">
    <name type="scientific">Dovyalis caffra</name>
    <dbReference type="NCBI Taxonomy" id="77055"/>
    <lineage>
        <taxon>Eukaryota</taxon>
        <taxon>Viridiplantae</taxon>
        <taxon>Streptophyta</taxon>
        <taxon>Embryophyta</taxon>
        <taxon>Tracheophyta</taxon>
        <taxon>Spermatophyta</taxon>
        <taxon>Magnoliopsida</taxon>
        <taxon>eudicotyledons</taxon>
        <taxon>Gunneridae</taxon>
        <taxon>Pentapetalae</taxon>
        <taxon>rosids</taxon>
        <taxon>fabids</taxon>
        <taxon>Malpighiales</taxon>
        <taxon>Salicaceae</taxon>
        <taxon>Flacourtieae</taxon>
        <taxon>Dovyalis</taxon>
    </lineage>
</organism>
<protein>
    <submittedName>
        <fullName evidence="2">Uncharacterized protein</fullName>
    </submittedName>
</protein>
<evidence type="ECO:0000313" key="3">
    <source>
        <dbReference type="Proteomes" id="UP001314170"/>
    </source>
</evidence>
<keyword evidence="3" id="KW-1185">Reference proteome</keyword>
<evidence type="ECO:0000313" key="2">
    <source>
        <dbReference type="EMBL" id="CAK7328829.1"/>
    </source>
</evidence>
<dbReference type="AlphaFoldDB" id="A0AAV1R7R2"/>
<dbReference type="InterPro" id="IPR023803">
    <property type="entry name" value="Ribosomal_bS16_dom_sf"/>
</dbReference>
<sequence length="241" mass="26376">MGQLKAHIESPISDAFTRAILSRAMEAGLWKKLNGRLLGLVRSSLLDPWRPKYDERPIAECAACISSTGLELLMFDELKLNLCFVVLCLPEVTTDKYWLSIGVQPTDTMRGILMRAGLITPPPMVVMGQKKRPSGDTSNPEKSFTLHASSSSSPKTSGTIATLPPTTNIIHKANGTNTFDSPSAYNHHGGMSFQGRGQGRERFNAGMENLHHPTITALVINMINAPSARFARFSITLSCHR</sequence>
<evidence type="ECO:0000256" key="1">
    <source>
        <dbReference type="SAM" id="MobiDB-lite"/>
    </source>
</evidence>
<proteinExistence type="predicted"/>
<dbReference type="SUPFAM" id="SSF54565">
    <property type="entry name" value="Ribosomal protein S16"/>
    <property type="match status" value="1"/>
</dbReference>
<feature type="compositionally biased region" description="Polar residues" evidence="1">
    <location>
        <begin position="135"/>
        <end position="159"/>
    </location>
</feature>
<comment type="caution">
    <text evidence="2">The sequence shown here is derived from an EMBL/GenBank/DDBJ whole genome shotgun (WGS) entry which is preliminary data.</text>
</comment>
<dbReference type="Proteomes" id="UP001314170">
    <property type="component" value="Unassembled WGS sequence"/>
</dbReference>
<gene>
    <name evidence="2" type="ORF">DCAF_LOCUS6572</name>
</gene>
<name>A0AAV1R7R2_9ROSI</name>
<dbReference type="EMBL" id="CAWUPB010000903">
    <property type="protein sequence ID" value="CAK7328829.1"/>
    <property type="molecule type" value="Genomic_DNA"/>
</dbReference>
<dbReference type="Gene3D" id="3.30.1320.10">
    <property type="match status" value="1"/>
</dbReference>
<reference evidence="2 3" key="1">
    <citation type="submission" date="2024-01" db="EMBL/GenBank/DDBJ databases">
        <authorList>
            <person name="Waweru B."/>
        </authorList>
    </citation>
    <scope>NUCLEOTIDE SEQUENCE [LARGE SCALE GENOMIC DNA]</scope>
</reference>
<accession>A0AAV1R7R2</accession>
<feature type="region of interest" description="Disordered" evidence="1">
    <location>
        <begin position="124"/>
        <end position="159"/>
    </location>
</feature>